<name>A0ACC3CCR6_PYRYE</name>
<gene>
    <name evidence="1" type="ORF">I4F81_010375</name>
</gene>
<evidence type="ECO:0000313" key="1">
    <source>
        <dbReference type="EMBL" id="KAK1867878.1"/>
    </source>
</evidence>
<evidence type="ECO:0000313" key="2">
    <source>
        <dbReference type="Proteomes" id="UP000798662"/>
    </source>
</evidence>
<organism evidence="1 2">
    <name type="scientific">Pyropia yezoensis</name>
    <name type="common">Susabi-nori</name>
    <name type="synonym">Porphyra yezoensis</name>
    <dbReference type="NCBI Taxonomy" id="2788"/>
    <lineage>
        <taxon>Eukaryota</taxon>
        <taxon>Rhodophyta</taxon>
        <taxon>Bangiophyceae</taxon>
        <taxon>Bangiales</taxon>
        <taxon>Bangiaceae</taxon>
        <taxon>Pyropia</taxon>
    </lineage>
</organism>
<proteinExistence type="predicted"/>
<sequence length="518" mass="55138">MDGAAMDSAGNAPRCREQMFDGIWRQAGIDLYVATRAGSTEATAAFQDAKSQMLEEWQKEKPGEMNSYVEELVSEAAAETVDKMVADTLAANYATELEELRTKGTLSDDDAEYRLVAYCVGLSTAAEVARSASVGPSGYTPVEEESVSAAEKLFWNHAFHIERNDQAPLPLDPLGNDVHDAVVGIAAVRRHIRLRPCADRWADLRRVLTTTRGGVIFHMDEVNGWVDAPHGPTLLLRRNDPHTLVVAVAATKTLSDYVRNCELELVPPPAALGLPDSMRVHAGWGAVATDLVARDIFAKIDAHRRPDEPLRVVWAGHSLGGAVATLLAAAAACRASGEARALAVTAARGAADDTGGAPPAATRIAAAARSVLVTFGAPRVGDAATQAVVAALTTHTSVVAEADTVPQAPAYTSLRRHLISPRTAAAAGARSGGGSAASPLQPDASYVPAFADHHWLLRRSPALVVLAEGVAAQRFVFPRWAWGFARYHRLTCYLELLVNHYDDLVRDGAPPAEPAAIQ</sequence>
<accession>A0ACC3CCR6</accession>
<dbReference type="Proteomes" id="UP000798662">
    <property type="component" value="Chromosome 3"/>
</dbReference>
<reference evidence="1" key="1">
    <citation type="submission" date="2019-11" db="EMBL/GenBank/DDBJ databases">
        <title>Nori genome reveals adaptations in red seaweeds to the harsh intertidal environment.</title>
        <authorList>
            <person name="Wang D."/>
            <person name="Mao Y."/>
        </authorList>
    </citation>
    <scope>NUCLEOTIDE SEQUENCE</scope>
    <source>
        <tissue evidence="1">Gametophyte</tissue>
    </source>
</reference>
<keyword evidence="2" id="KW-1185">Reference proteome</keyword>
<protein>
    <submittedName>
        <fullName evidence="1">Uncharacterized protein</fullName>
    </submittedName>
</protein>
<dbReference type="EMBL" id="CM020620">
    <property type="protein sequence ID" value="KAK1867878.1"/>
    <property type="molecule type" value="Genomic_DNA"/>
</dbReference>
<comment type="caution">
    <text evidence="1">The sequence shown here is derived from an EMBL/GenBank/DDBJ whole genome shotgun (WGS) entry which is preliminary data.</text>
</comment>